<name>A0A087TBF9_STEMI</name>
<dbReference type="STRING" id="407821.A0A087TBF9"/>
<evidence type="ECO:0000313" key="2">
    <source>
        <dbReference type="Proteomes" id="UP000054359"/>
    </source>
</evidence>
<evidence type="ECO:0000313" key="1">
    <source>
        <dbReference type="EMBL" id="KFM62448.1"/>
    </source>
</evidence>
<dbReference type="EMBL" id="KK114440">
    <property type="protein sequence ID" value="KFM62448.1"/>
    <property type="molecule type" value="Genomic_DNA"/>
</dbReference>
<dbReference type="Proteomes" id="UP000054359">
    <property type="component" value="Unassembled WGS sequence"/>
</dbReference>
<reference evidence="1 2" key="1">
    <citation type="submission" date="2013-11" db="EMBL/GenBank/DDBJ databases">
        <title>Genome sequencing of Stegodyphus mimosarum.</title>
        <authorList>
            <person name="Bechsgaard J."/>
        </authorList>
    </citation>
    <scope>NUCLEOTIDE SEQUENCE [LARGE SCALE GENOMIC DNA]</scope>
</reference>
<feature type="non-terminal residue" evidence="1">
    <location>
        <position position="77"/>
    </location>
</feature>
<dbReference type="AlphaFoldDB" id="A0A087TBF9"/>
<gene>
    <name evidence="1" type="ORF">X975_04882</name>
</gene>
<dbReference type="OrthoDB" id="6433820at2759"/>
<accession>A0A087TBF9</accession>
<proteinExistence type="predicted"/>
<keyword evidence="2" id="KW-1185">Reference proteome</keyword>
<organism evidence="1 2">
    <name type="scientific">Stegodyphus mimosarum</name>
    <name type="common">African social velvet spider</name>
    <dbReference type="NCBI Taxonomy" id="407821"/>
    <lineage>
        <taxon>Eukaryota</taxon>
        <taxon>Metazoa</taxon>
        <taxon>Ecdysozoa</taxon>
        <taxon>Arthropoda</taxon>
        <taxon>Chelicerata</taxon>
        <taxon>Arachnida</taxon>
        <taxon>Araneae</taxon>
        <taxon>Araneomorphae</taxon>
        <taxon>Entelegynae</taxon>
        <taxon>Eresoidea</taxon>
        <taxon>Eresidae</taxon>
        <taxon>Stegodyphus</taxon>
    </lineage>
</organism>
<protein>
    <submittedName>
        <fullName evidence="1">Uncharacterized protein</fullName>
    </submittedName>
</protein>
<sequence length="77" mass="8908">MNFSKEIHCLEKGKYLPKNSNLLSLSPFLDDNKELRIRGRLKNVHLSENEKHPISFSSNHNVTKIIIGHNQCDKNHS</sequence>